<proteinExistence type="predicted"/>
<gene>
    <name evidence="4" type="primary">106082339</name>
</gene>
<keyword evidence="1" id="KW-0433">Leucine-rich repeat</keyword>
<protein>
    <recommendedName>
        <fullName evidence="3">PX domain-containing protein</fullName>
    </recommendedName>
</protein>
<dbReference type="AlphaFoldDB" id="A0A1I8PRF5"/>
<dbReference type="PROSITE" id="PS51450">
    <property type="entry name" value="LRR"/>
    <property type="match status" value="3"/>
</dbReference>
<sequence length="484" mass="55246">MACYFRDTANCEITVPKLIESASVTYYDIKVRVGTVEWFVERRYKDFDSLNEKLIEETGISKKLLPPKRIVGNKNPKFLEERRKQLEQYLKEVLVFFRAQLPKVLADFLEFNKYDIVYLLQDLSKLFSESGEALLSIKKEYHFSALEVYAISERLHLPCPPESNRGKYDFSHVLDFSTQLEAIQIMPVKDDAVGSDYNAVDVPIGRSNIIPKNLKFNLNAFRSLKCLKIYALPSENIIDIGLLKPSLEKICVHNTTITSINQVLMCDNVHKNTTIDIPSSEDIKLNRSASPAKSTPIATNRIWRDIVELDFTSNLLTHIDESIRTTPQIKTLVLQQNRLRNIKNLSVLPHLQFLNLSINLITEVADWHLELGNLVTLNLAQNKIKNIKGLRKLLSLVNLDLSCNLIDELEEVDHIACLPLLETLRLTGNPLASSVDYRPRVLSRFHDRASEIVLDSEKGTQQELDTALVLSAILISKLRQKPQQ</sequence>
<dbReference type="FunFam" id="3.80.10.10:FF:000567">
    <property type="entry name" value="nischarin isoform X1"/>
    <property type="match status" value="1"/>
</dbReference>
<dbReference type="SMART" id="SM00365">
    <property type="entry name" value="LRR_SD22"/>
    <property type="match status" value="3"/>
</dbReference>
<dbReference type="Pfam" id="PF00787">
    <property type="entry name" value="PX"/>
    <property type="match status" value="1"/>
</dbReference>
<dbReference type="Gene3D" id="3.30.1520.10">
    <property type="entry name" value="Phox-like domain"/>
    <property type="match status" value="1"/>
</dbReference>
<dbReference type="InterPro" id="IPR001611">
    <property type="entry name" value="Leu-rich_rpt"/>
</dbReference>
<keyword evidence="2" id="KW-0677">Repeat</keyword>
<reference evidence="4" key="1">
    <citation type="submission" date="2020-05" db="UniProtKB">
        <authorList>
            <consortium name="EnsemblMetazoa"/>
        </authorList>
    </citation>
    <scope>IDENTIFICATION</scope>
    <source>
        <strain evidence="4">USDA</strain>
    </source>
</reference>
<dbReference type="PANTHER" id="PTHR15454">
    <property type="entry name" value="NISCHARIN RELATED"/>
    <property type="match status" value="1"/>
</dbReference>
<dbReference type="GO" id="GO:0035091">
    <property type="term" value="F:phosphatidylinositol binding"/>
    <property type="evidence" value="ECO:0007669"/>
    <property type="project" value="InterPro"/>
</dbReference>
<evidence type="ECO:0000313" key="5">
    <source>
        <dbReference type="Proteomes" id="UP000095300"/>
    </source>
</evidence>
<name>A0A1I8PRF5_STOCA</name>
<evidence type="ECO:0000256" key="1">
    <source>
        <dbReference type="ARBA" id="ARBA00022614"/>
    </source>
</evidence>
<dbReference type="InterPro" id="IPR036871">
    <property type="entry name" value="PX_dom_sf"/>
</dbReference>
<dbReference type="OrthoDB" id="430293at2759"/>
<dbReference type="SUPFAM" id="SSF64268">
    <property type="entry name" value="PX domain"/>
    <property type="match status" value="1"/>
</dbReference>
<dbReference type="InterPro" id="IPR001683">
    <property type="entry name" value="PX_dom"/>
</dbReference>
<keyword evidence="5" id="KW-1185">Reference proteome</keyword>
<feature type="domain" description="PX" evidence="3">
    <location>
        <begin position="5"/>
        <end position="115"/>
    </location>
</feature>
<dbReference type="Proteomes" id="UP000095300">
    <property type="component" value="Unassembled WGS sequence"/>
</dbReference>
<evidence type="ECO:0000256" key="2">
    <source>
        <dbReference type="ARBA" id="ARBA00022737"/>
    </source>
</evidence>
<dbReference type="PANTHER" id="PTHR15454:SF35">
    <property type="entry name" value="NISCHARIN"/>
    <property type="match status" value="1"/>
</dbReference>
<accession>A0A1I8PRF5</accession>
<dbReference type="VEuPathDB" id="VectorBase:SCAU010428"/>
<dbReference type="SMART" id="SM00312">
    <property type="entry name" value="PX"/>
    <property type="match status" value="1"/>
</dbReference>
<dbReference type="InterPro" id="IPR032675">
    <property type="entry name" value="LRR_dom_sf"/>
</dbReference>
<dbReference type="STRING" id="35570.A0A1I8PRF5"/>
<dbReference type="FunFam" id="3.30.1520.10:FF:000020">
    <property type="entry name" value="nischarin isoform X1"/>
    <property type="match status" value="1"/>
</dbReference>
<organism evidence="4 5">
    <name type="scientific">Stomoxys calcitrans</name>
    <name type="common">Stable fly</name>
    <name type="synonym">Conops calcitrans</name>
    <dbReference type="NCBI Taxonomy" id="35570"/>
    <lineage>
        <taxon>Eukaryota</taxon>
        <taxon>Metazoa</taxon>
        <taxon>Ecdysozoa</taxon>
        <taxon>Arthropoda</taxon>
        <taxon>Hexapoda</taxon>
        <taxon>Insecta</taxon>
        <taxon>Pterygota</taxon>
        <taxon>Neoptera</taxon>
        <taxon>Endopterygota</taxon>
        <taxon>Diptera</taxon>
        <taxon>Brachycera</taxon>
        <taxon>Muscomorpha</taxon>
        <taxon>Muscoidea</taxon>
        <taxon>Muscidae</taxon>
        <taxon>Stomoxys</taxon>
    </lineage>
</organism>
<dbReference type="KEGG" id="scac:106082339"/>
<dbReference type="EnsemblMetazoa" id="SCAU010428-RA">
    <property type="protein sequence ID" value="SCAU010428-PA"/>
    <property type="gene ID" value="SCAU010428"/>
</dbReference>
<dbReference type="Gene3D" id="3.80.10.10">
    <property type="entry name" value="Ribonuclease Inhibitor"/>
    <property type="match status" value="2"/>
</dbReference>
<dbReference type="PROSITE" id="PS50195">
    <property type="entry name" value="PX"/>
    <property type="match status" value="1"/>
</dbReference>
<dbReference type="GO" id="GO:0005737">
    <property type="term" value="C:cytoplasm"/>
    <property type="evidence" value="ECO:0007669"/>
    <property type="project" value="TreeGrafter"/>
</dbReference>
<evidence type="ECO:0000313" key="4">
    <source>
        <dbReference type="EnsemblMetazoa" id="SCAU010428-PA"/>
    </source>
</evidence>
<dbReference type="SUPFAM" id="SSF52058">
    <property type="entry name" value="L domain-like"/>
    <property type="match status" value="1"/>
</dbReference>
<evidence type="ECO:0000259" key="3">
    <source>
        <dbReference type="PROSITE" id="PS50195"/>
    </source>
</evidence>